<evidence type="ECO:0000256" key="1">
    <source>
        <dbReference type="ARBA" id="ARBA00004141"/>
    </source>
</evidence>
<feature type="transmembrane region" description="Helical" evidence="5">
    <location>
        <begin position="231"/>
        <end position="249"/>
    </location>
</feature>
<accession>A0A670Y471</accession>
<name>A0A670Y471_PSETE</name>
<feature type="transmembrane region" description="Helical" evidence="5">
    <location>
        <begin position="348"/>
        <end position="365"/>
    </location>
</feature>
<protein>
    <submittedName>
        <fullName evidence="7">Solute carrier family 36 member 4</fullName>
    </submittedName>
</protein>
<feature type="transmembrane region" description="Helical" evidence="5">
    <location>
        <begin position="303"/>
        <end position="327"/>
    </location>
</feature>
<feature type="transmembrane region" description="Helical" evidence="5">
    <location>
        <begin position="189"/>
        <end position="211"/>
    </location>
</feature>
<dbReference type="AlphaFoldDB" id="A0A670Y471"/>
<feature type="transmembrane region" description="Helical" evidence="5">
    <location>
        <begin position="110"/>
        <end position="129"/>
    </location>
</feature>
<dbReference type="GO" id="GO:0015193">
    <property type="term" value="F:L-proline transmembrane transporter activity"/>
    <property type="evidence" value="ECO:0007669"/>
    <property type="project" value="TreeGrafter"/>
</dbReference>
<comment type="subcellular location">
    <subcellularLocation>
        <location evidence="1">Membrane</location>
        <topology evidence="1">Multi-pass membrane protein</topology>
    </subcellularLocation>
</comment>
<feature type="domain" description="Amino acid transporter transmembrane" evidence="6">
    <location>
        <begin position="46"/>
        <end position="428"/>
    </location>
</feature>
<evidence type="ECO:0000313" key="8">
    <source>
        <dbReference type="Proteomes" id="UP000472273"/>
    </source>
</evidence>
<evidence type="ECO:0000313" key="7">
    <source>
        <dbReference type="Ensembl" id="ENSPTXP00000005763.1"/>
    </source>
</evidence>
<proteinExistence type="predicted"/>
<sequence>MGTPAREELDLEVMKPLIEDQSSDDEYENDTDLLPPEKKYHLDQEGITFVQTLTHILKGNIGTGLLGLPLAIKHAGILLGPISLLFIGIISVHCMHILVRCSQYLSVRYVVDFFLVVTQLGFCSVYFVFLAENMKQVCEGYSQTKSYATNTTGTTSPSDRRTMDLRLYMLCFLPVVILMVFIRDLRPLSVFSFLANLAMAVSLIIIYHYVIEGLSEPRKLNLVADWSRYPLFFGTAIFAFEGIGVVLPIQNRMKEVDRFPLALNVGMGIVMALYISLATLGYIRFGDKVKASITLNLPQDRWVYQMVKILYSFGIFVTYSIQFYVPAEILIPIVASRVQQKLKLISELVVRILLVCSTCAIAISIPRLDIVISLVGAVSSSTLALILPPLIEILTFYKEKLSGWMIFKDLSIASLGVIGFIAGTYVSVKEIICPTTLLFENATVGSTTCFNTSHLARGAN</sequence>
<dbReference type="GO" id="GO:0005774">
    <property type="term" value="C:vacuolar membrane"/>
    <property type="evidence" value="ECO:0007669"/>
    <property type="project" value="TreeGrafter"/>
</dbReference>
<dbReference type="PANTHER" id="PTHR22950:SF190">
    <property type="entry name" value="NEUTRAL AMINO ACID UNIPORTER 4"/>
    <property type="match status" value="1"/>
</dbReference>
<evidence type="ECO:0000259" key="6">
    <source>
        <dbReference type="Pfam" id="PF01490"/>
    </source>
</evidence>
<organism evidence="7 8">
    <name type="scientific">Pseudonaja textilis</name>
    <name type="common">Eastern brown snake</name>
    <dbReference type="NCBI Taxonomy" id="8673"/>
    <lineage>
        <taxon>Eukaryota</taxon>
        <taxon>Metazoa</taxon>
        <taxon>Chordata</taxon>
        <taxon>Craniata</taxon>
        <taxon>Vertebrata</taxon>
        <taxon>Euteleostomi</taxon>
        <taxon>Lepidosauria</taxon>
        <taxon>Squamata</taxon>
        <taxon>Bifurcata</taxon>
        <taxon>Unidentata</taxon>
        <taxon>Episquamata</taxon>
        <taxon>Toxicofera</taxon>
        <taxon>Serpentes</taxon>
        <taxon>Colubroidea</taxon>
        <taxon>Elapidae</taxon>
        <taxon>Hydrophiinae</taxon>
        <taxon>Pseudonaja</taxon>
    </lineage>
</organism>
<keyword evidence="8" id="KW-1185">Reference proteome</keyword>
<feature type="transmembrane region" description="Helical" evidence="5">
    <location>
        <begin position="165"/>
        <end position="182"/>
    </location>
</feature>
<keyword evidence="3 5" id="KW-1133">Transmembrane helix</keyword>
<reference evidence="7" key="1">
    <citation type="submission" date="2025-08" db="UniProtKB">
        <authorList>
            <consortium name="Ensembl"/>
        </authorList>
    </citation>
    <scope>IDENTIFICATION</scope>
</reference>
<dbReference type="InterPro" id="IPR013057">
    <property type="entry name" value="AA_transpt_TM"/>
</dbReference>
<evidence type="ECO:0000256" key="5">
    <source>
        <dbReference type="SAM" id="Phobius"/>
    </source>
</evidence>
<feature type="transmembrane region" description="Helical" evidence="5">
    <location>
        <begin position="371"/>
        <end position="397"/>
    </location>
</feature>
<evidence type="ECO:0000256" key="3">
    <source>
        <dbReference type="ARBA" id="ARBA00022989"/>
    </source>
</evidence>
<evidence type="ECO:0000256" key="2">
    <source>
        <dbReference type="ARBA" id="ARBA00022692"/>
    </source>
</evidence>
<evidence type="ECO:0000256" key="4">
    <source>
        <dbReference type="ARBA" id="ARBA00023136"/>
    </source>
</evidence>
<feature type="transmembrane region" description="Helical" evidence="5">
    <location>
        <begin position="75"/>
        <end position="98"/>
    </location>
</feature>
<gene>
    <name evidence="7" type="primary">SLC36A4</name>
</gene>
<dbReference type="Proteomes" id="UP000472273">
    <property type="component" value="Unplaced"/>
</dbReference>
<feature type="transmembrane region" description="Helical" evidence="5">
    <location>
        <begin position="261"/>
        <end position="283"/>
    </location>
</feature>
<dbReference type="GO" id="GO:0015180">
    <property type="term" value="F:L-alanine transmembrane transporter activity"/>
    <property type="evidence" value="ECO:0007669"/>
    <property type="project" value="TreeGrafter"/>
</dbReference>
<dbReference type="Ensembl" id="ENSPTXT00000005945.1">
    <property type="protein sequence ID" value="ENSPTXP00000005763.1"/>
    <property type="gene ID" value="ENSPTXG00000004183.1"/>
</dbReference>
<reference evidence="7" key="2">
    <citation type="submission" date="2025-09" db="UniProtKB">
        <authorList>
            <consortium name="Ensembl"/>
        </authorList>
    </citation>
    <scope>IDENTIFICATION</scope>
</reference>
<feature type="transmembrane region" description="Helical" evidence="5">
    <location>
        <begin position="409"/>
        <end position="428"/>
    </location>
</feature>
<dbReference type="Pfam" id="PF01490">
    <property type="entry name" value="Aa_trans"/>
    <property type="match status" value="1"/>
</dbReference>
<dbReference type="GeneTree" id="ENSGT00940000160117"/>
<keyword evidence="4 5" id="KW-0472">Membrane</keyword>
<dbReference type="PANTHER" id="PTHR22950">
    <property type="entry name" value="AMINO ACID TRANSPORTER"/>
    <property type="match status" value="1"/>
</dbReference>
<keyword evidence="2 5" id="KW-0812">Transmembrane</keyword>